<keyword evidence="2" id="KW-1185">Reference proteome</keyword>
<name>B4G2P2_DROPE</name>
<dbReference type="HOGENOM" id="CLU_3093384_0_0_1"/>
<organism evidence="2">
    <name type="scientific">Drosophila persimilis</name>
    <name type="common">Fruit fly</name>
    <dbReference type="NCBI Taxonomy" id="7234"/>
    <lineage>
        <taxon>Eukaryota</taxon>
        <taxon>Metazoa</taxon>
        <taxon>Ecdysozoa</taxon>
        <taxon>Arthropoda</taxon>
        <taxon>Hexapoda</taxon>
        <taxon>Insecta</taxon>
        <taxon>Pterygota</taxon>
        <taxon>Neoptera</taxon>
        <taxon>Endopterygota</taxon>
        <taxon>Diptera</taxon>
        <taxon>Brachycera</taxon>
        <taxon>Muscomorpha</taxon>
        <taxon>Ephydroidea</taxon>
        <taxon>Drosophilidae</taxon>
        <taxon>Drosophila</taxon>
        <taxon>Sophophora</taxon>
    </lineage>
</organism>
<sequence length="52" mass="5668">THLSVSENNLQFLPRGDWVVGGPGEPIYQPESRSGEAAVRAGPLSKPQVFEY</sequence>
<dbReference type="AlphaFoldDB" id="B4G2P2"/>
<gene>
    <name evidence="1" type="primary">Dper\GL20604</name>
    <name evidence="1" type="ORF">Dper_GL20604</name>
</gene>
<dbReference type="EMBL" id="CH479179">
    <property type="protein sequence ID" value="EDW24087.1"/>
    <property type="molecule type" value="Genomic_DNA"/>
</dbReference>
<accession>B4G2P2</accession>
<reference evidence="1 2" key="1">
    <citation type="journal article" date="2007" name="Nature">
        <title>Evolution of genes and genomes on the Drosophila phylogeny.</title>
        <authorList>
            <consortium name="Drosophila 12 Genomes Consortium"/>
            <person name="Clark A.G."/>
            <person name="Eisen M.B."/>
            <person name="Smith D.R."/>
            <person name="Bergman C.M."/>
            <person name="Oliver B."/>
            <person name="Markow T.A."/>
            <person name="Kaufman T.C."/>
            <person name="Kellis M."/>
            <person name="Gelbart W."/>
            <person name="Iyer V.N."/>
            <person name="Pollard D.A."/>
            <person name="Sackton T.B."/>
            <person name="Larracuente A.M."/>
            <person name="Singh N.D."/>
            <person name="Abad J.P."/>
            <person name="Abt D.N."/>
            <person name="Adryan B."/>
            <person name="Aguade M."/>
            <person name="Akashi H."/>
            <person name="Anderson W.W."/>
            <person name="Aquadro C.F."/>
            <person name="Ardell D.H."/>
            <person name="Arguello R."/>
            <person name="Artieri C.G."/>
            <person name="Barbash D.A."/>
            <person name="Barker D."/>
            <person name="Barsanti P."/>
            <person name="Batterham P."/>
            <person name="Batzoglou S."/>
            <person name="Begun D."/>
            <person name="Bhutkar A."/>
            <person name="Blanco E."/>
            <person name="Bosak S.A."/>
            <person name="Bradley R.K."/>
            <person name="Brand A.D."/>
            <person name="Brent M.R."/>
            <person name="Brooks A.N."/>
            <person name="Brown R.H."/>
            <person name="Butlin R.K."/>
            <person name="Caggese C."/>
            <person name="Calvi B.R."/>
            <person name="Bernardo de Carvalho A."/>
            <person name="Caspi A."/>
            <person name="Castrezana S."/>
            <person name="Celniker S.E."/>
            <person name="Chang J.L."/>
            <person name="Chapple C."/>
            <person name="Chatterji S."/>
            <person name="Chinwalla A."/>
            <person name="Civetta A."/>
            <person name="Clifton S.W."/>
            <person name="Comeron J.M."/>
            <person name="Costello J.C."/>
            <person name="Coyne J.A."/>
            <person name="Daub J."/>
            <person name="David R.G."/>
            <person name="Delcher A.L."/>
            <person name="Delehaunty K."/>
            <person name="Do C.B."/>
            <person name="Ebling H."/>
            <person name="Edwards K."/>
            <person name="Eickbush T."/>
            <person name="Evans J.D."/>
            <person name="Filipski A."/>
            <person name="Findeiss S."/>
            <person name="Freyhult E."/>
            <person name="Fulton L."/>
            <person name="Fulton R."/>
            <person name="Garcia A.C."/>
            <person name="Gardiner A."/>
            <person name="Garfield D.A."/>
            <person name="Garvin B.E."/>
            <person name="Gibson G."/>
            <person name="Gilbert D."/>
            <person name="Gnerre S."/>
            <person name="Godfrey J."/>
            <person name="Good R."/>
            <person name="Gotea V."/>
            <person name="Gravely B."/>
            <person name="Greenberg A.J."/>
            <person name="Griffiths-Jones S."/>
            <person name="Gross S."/>
            <person name="Guigo R."/>
            <person name="Gustafson E.A."/>
            <person name="Haerty W."/>
            <person name="Hahn M.W."/>
            <person name="Halligan D.L."/>
            <person name="Halpern A.L."/>
            <person name="Halter G.M."/>
            <person name="Han M.V."/>
            <person name="Heger A."/>
            <person name="Hillier L."/>
            <person name="Hinrichs A.S."/>
            <person name="Holmes I."/>
            <person name="Hoskins R.A."/>
            <person name="Hubisz M.J."/>
            <person name="Hultmark D."/>
            <person name="Huntley M.A."/>
            <person name="Jaffe D.B."/>
            <person name="Jagadeeshan S."/>
            <person name="Jeck W.R."/>
            <person name="Johnson J."/>
            <person name="Jones C.D."/>
            <person name="Jordan W.C."/>
            <person name="Karpen G.H."/>
            <person name="Kataoka E."/>
            <person name="Keightley P.D."/>
            <person name="Kheradpour P."/>
            <person name="Kirkness E.F."/>
            <person name="Koerich L.B."/>
            <person name="Kristiansen K."/>
            <person name="Kudrna D."/>
            <person name="Kulathinal R.J."/>
            <person name="Kumar S."/>
            <person name="Kwok R."/>
            <person name="Lander E."/>
            <person name="Langley C.H."/>
            <person name="Lapoint R."/>
            <person name="Lazzaro B.P."/>
            <person name="Lee S.J."/>
            <person name="Levesque L."/>
            <person name="Li R."/>
            <person name="Lin C.F."/>
            <person name="Lin M.F."/>
            <person name="Lindblad-Toh K."/>
            <person name="Llopart A."/>
            <person name="Long M."/>
            <person name="Low L."/>
            <person name="Lozovsky E."/>
            <person name="Lu J."/>
            <person name="Luo M."/>
            <person name="Machado C.A."/>
            <person name="Makalowski W."/>
            <person name="Marzo M."/>
            <person name="Matsuda M."/>
            <person name="Matzkin L."/>
            <person name="McAllister B."/>
            <person name="McBride C.S."/>
            <person name="McKernan B."/>
            <person name="McKernan K."/>
            <person name="Mendez-Lago M."/>
            <person name="Minx P."/>
            <person name="Mollenhauer M.U."/>
            <person name="Montooth K."/>
            <person name="Mount S.M."/>
            <person name="Mu X."/>
            <person name="Myers E."/>
            <person name="Negre B."/>
            <person name="Newfeld S."/>
            <person name="Nielsen R."/>
            <person name="Noor M.A."/>
            <person name="O'Grady P."/>
            <person name="Pachter L."/>
            <person name="Papaceit M."/>
            <person name="Parisi M.J."/>
            <person name="Parisi M."/>
            <person name="Parts L."/>
            <person name="Pedersen J.S."/>
            <person name="Pesole G."/>
            <person name="Phillippy A.M."/>
            <person name="Ponting C.P."/>
            <person name="Pop M."/>
            <person name="Porcelli D."/>
            <person name="Powell J.R."/>
            <person name="Prohaska S."/>
            <person name="Pruitt K."/>
            <person name="Puig M."/>
            <person name="Quesneville H."/>
            <person name="Ram K.R."/>
            <person name="Rand D."/>
            <person name="Rasmussen M.D."/>
            <person name="Reed L.K."/>
            <person name="Reenan R."/>
            <person name="Reily A."/>
            <person name="Remington K.A."/>
            <person name="Rieger T.T."/>
            <person name="Ritchie M.G."/>
            <person name="Robin C."/>
            <person name="Rogers Y.H."/>
            <person name="Rohde C."/>
            <person name="Rozas J."/>
            <person name="Rubenfield M.J."/>
            <person name="Ruiz A."/>
            <person name="Russo S."/>
            <person name="Salzberg S.L."/>
            <person name="Sanchez-Gracia A."/>
            <person name="Saranga D.J."/>
            <person name="Sato H."/>
            <person name="Schaeffer S.W."/>
            <person name="Schatz M.C."/>
            <person name="Schlenke T."/>
            <person name="Schwartz R."/>
            <person name="Segarra C."/>
            <person name="Singh R.S."/>
            <person name="Sirot L."/>
            <person name="Sirota M."/>
            <person name="Sisneros N.B."/>
            <person name="Smith C.D."/>
            <person name="Smith T.F."/>
            <person name="Spieth J."/>
            <person name="Stage D.E."/>
            <person name="Stark A."/>
            <person name="Stephan W."/>
            <person name="Strausberg R.L."/>
            <person name="Strempel S."/>
            <person name="Sturgill D."/>
            <person name="Sutton G."/>
            <person name="Sutton G.G."/>
            <person name="Tao W."/>
            <person name="Teichmann S."/>
            <person name="Tobari Y.N."/>
            <person name="Tomimura Y."/>
            <person name="Tsolas J.M."/>
            <person name="Valente V.L."/>
            <person name="Venter E."/>
            <person name="Venter J.C."/>
            <person name="Vicario S."/>
            <person name="Vieira F.G."/>
            <person name="Vilella A.J."/>
            <person name="Villasante A."/>
            <person name="Walenz B."/>
            <person name="Wang J."/>
            <person name="Wasserman M."/>
            <person name="Watts T."/>
            <person name="Wilson D."/>
            <person name="Wilson R.K."/>
            <person name="Wing R.A."/>
            <person name="Wolfner M.F."/>
            <person name="Wong A."/>
            <person name="Wong G.K."/>
            <person name="Wu C.I."/>
            <person name="Wu G."/>
            <person name="Yamamoto D."/>
            <person name="Yang H.P."/>
            <person name="Yang S.P."/>
            <person name="Yorke J.A."/>
            <person name="Yoshida K."/>
            <person name="Zdobnov E."/>
            <person name="Zhang P."/>
            <person name="Zhang Y."/>
            <person name="Zimin A.V."/>
            <person name="Baldwin J."/>
            <person name="Abdouelleil A."/>
            <person name="Abdulkadir J."/>
            <person name="Abebe A."/>
            <person name="Abera B."/>
            <person name="Abreu J."/>
            <person name="Acer S.C."/>
            <person name="Aftuck L."/>
            <person name="Alexander A."/>
            <person name="An P."/>
            <person name="Anderson E."/>
            <person name="Anderson S."/>
            <person name="Arachi H."/>
            <person name="Azer M."/>
            <person name="Bachantsang P."/>
            <person name="Barry A."/>
            <person name="Bayul T."/>
            <person name="Berlin A."/>
            <person name="Bessette D."/>
            <person name="Bloom T."/>
            <person name="Blye J."/>
            <person name="Boguslavskiy L."/>
            <person name="Bonnet C."/>
            <person name="Boukhgalter B."/>
            <person name="Bourzgui I."/>
            <person name="Brown A."/>
            <person name="Cahill P."/>
            <person name="Channer S."/>
            <person name="Cheshatsang Y."/>
            <person name="Chuda L."/>
            <person name="Citroen M."/>
            <person name="Collymore A."/>
            <person name="Cooke P."/>
            <person name="Costello M."/>
            <person name="D'Aco K."/>
            <person name="Daza R."/>
            <person name="De Haan G."/>
            <person name="DeGray S."/>
            <person name="DeMaso C."/>
            <person name="Dhargay N."/>
            <person name="Dooley K."/>
            <person name="Dooley E."/>
            <person name="Doricent M."/>
            <person name="Dorje P."/>
            <person name="Dorjee K."/>
            <person name="Dupes A."/>
            <person name="Elong R."/>
            <person name="Falk J."/>
            <person name="Farina A."/>
            <person name="Faro S."/>
            <person name="Ferguson D."/>
            <person name="Fisher S."/>
            <person name="Foley C.D."/>
            <person name="Franke A."/>
            <person name="Friedrich D."/>
            <person name="Gadbois L."/>
            <person name="Gearin G."/>
            <person name="Gearin C.R."/>
            <person name="Giannoukos G."/>
            <person name="Goode T."/>
            <person name="Graham J."/>
            <person name="Grandbois E."/>
            <person name="Grewal S."/>
            <person name="Gyaltsen K."/>
            <person name="Hafez N."/>
            <person name="Hagos B."/>
            <person name="Hall J."/>
            <person name="Henson C."/>
            <person name="Hollinger A."/>
            <person name="Honan T."/>
            <person name="Huard M.D."/>
            <person name="Hughes L."/>
            <person name="Hurhula B."/>
            <person name="Husby M.E."/>
            <person name="Kamat A."/>
            <person name="Kanga B."/>
            <person name="Kashin S."/>
            <person name="Khazanovich D."/>
            <person name="Kisner P."/>
            <person name="Lance K."/>
            <person name="Lara M."/>
            <person name="Lee W."/>
            <person name="Lennon N."/>
            <person name="Letendre F."/>
            <person name="LeVine R."/>
            <person name="Lipovsky A."/>
            <person name="Liu X."/>
            <person name="Liu J."/>
            <person name="Liu S."/>
            <person name="Lokyitsang T."/>
            <person name="Lokyitsang Y."/>
            <person name="Lubonja R."/>
            <person name="Lui A."/>
            <person name="MacDonald P."/>
            <person name="Magnisalis V."/>
            <person name="Maru K."/>
            <person name="Matthews C."/>
            <person name="McCusker W."/>
            <person name="McDonough S."/>
            <person name="Mehta T."/>
            <person name="Meldrim J."/>
            <person name="Meneus L."/>
            <person name="Mihai O."/>
            <person name="Mihalev A."/>
            <person name="Mihova T."/>
            <person name="Mittelman R."/>
            <person name="Mlenga V."/>
            <person name="Montmayeur A."/>
            <person name="Mulrain L."/>
            <person name="Navidi A."/>
            <person name="Naylor J."/>
            <person name="Negash T."/>
            <person name="Nguyen T."/>
            <person name="Nguyen N."/>
            <person name="Nicol R."/>
            <person name="Norbu C."/>
            <person name="Norbu N."/>
            <person name="Novod N."/>
            <person name="O'Neill B."/>
            <person name="Osman S."/>
            <person name="Markiewicz E."/>
            <person name="Oyono O.L."/>
            <person name="Patti C."/>
            <person name="Phunkhang P."/>
            <person name="Pierre F."/>
            <person name="Priest M."/>
            <person name="Raghuraman S."/>
            <person name="Rege F."/>
            <person name="Reyes R."/>
            <person name="Rise C."/>
            <person name="Rogov P."/>
            <person name="Ross K."/>
            <person name="Ryan E."/>
            <person name="Settipalli S."/>
            <person name="Shea T."/>
            <person name="Sherpa N."/>
            <person name="Shi L."/>
            <person name="Shih D."/>
            <person name="Sparrow T."/>
            <person name="Spaulding J."/>
            <person name="Stalker J."/>
            <person name="Stange-Thomann N."/>
            <person name="Stavropoulos S."/>
            <person name="Stone C."/>
            <person name="Strader C."/>
            <person name="Tesfaye S."/>
            <person name="Thomson T."/>
            <person name="Thoulutsang Y."/>
            <person name="Thoulutsang D."/>
            <person name="Topham K."/>
            <person name="Topping I."/>
            <person name="Tsamla T."/>
            <person name="Vassiliev H."/>
            <person name="Vo A."/>
            <person name="Wangchuk T."/>
            <person name="Wangdi T."/>
            <person name="Weiand M."/>
            <person name="Wilkinson J."/>
            <person name="Wilson A."/>
            <person name="Yadav S."/>
            <person name="Young G."/>
            <person name="Yu Q."/>
            <person name="Zembek L."/>
            <person name="Zhong D."/>
            <person name="Zimmer A."/>
            <person name="Zwirko Z."/>
            <person name="Jaffe D.B."/>
            <person name="Alvarez P."/>
            <person name="Brockman W."/>
            <person name="Butler J."/>
            <person name="Chin C."/>
            <person name="Gnerre S."/>
            <person name="Grabherr M."/>
            <person name="Kleber M."/>
            <person name="Mauceli E."/>
            <person name="MacCallum I."/>
        </authorList>
    </citation>
    <scope>NUCLEOTIDE SEQUENCE [LARGE SCALE GENOMIC DNA]</scope>
    <source>
        <strain evidence="2">MSH-3 / Tucson 14011-0111.49</strain>
    </source>
</reference>
<feature type="non-terminal residue" evidence="1">
    <location>
        <position position="1"/>
    </location>
</feature>
<evidence type="ECO:0000313" key="2">
    <source>
        <dbReference type="Proteomes" id="UP000008744"/>
    </source>
</evidence>
<dbReference type="Proteomes" id="UP000008744">
    <property type="component" value="Unassembled WGS sequence"/>
</dbReference>
<protein>
    <submittedName>
        <fullName evidence="1">GL20604</fullName>
    </submittedName>
</protein>
<proteinExistence type="predicted"/>
<evidence type="ECO:0000313" key="1">
    <source>
        <dbReference type="EMBL" id="EDW24087.1"/>
    </source>
</evidence>